<dbReference type="GO" id="GO:0016020">
    <property type="term" value="C:membrane"/>
    <property type="evidence" value="ECO:0007669"/>
    <property type="project" value="UniProtKB-SubCell"/>
</dbReference>
<feature type="non-terminal residue" evidence="6">
    <location>
        <position position="1"/>
    </location>
</feature>
<evidence type="ECO:0000313" key="7">
    <source>
        <dbReference type="Proteomes" id="UP000265618"/>
    </source>
</evidence>
<evidence type="ECO:0000313" key="6">
    <source>
        <dbReference type="EMBL" id="GIQ90285.1"/>
    </source>
</evidence>
<dbReference type="OrthoDB" id="1716531at2759"/>
<accession>A0A9K3GPU8</accession>
<name>A0A9K3GPU8_9EUKA</name>
<dbReference type="SUPFAM" id="SSF144091">
    <property type="entry name" value="Rhomboid-like"/>
    <property type="match status" value="1"/>
</dbReference>
<dbReference type="AlphaFoldDB" id="A0A9K3GPU8"/>
<evidence type="ECO:0000256" key="1">
    <source>
        <dbReference type="ARBA" id="ARBA00004141"/>
    </source>
</evidence>
<proteinExistence type="predicted"/>
<feature type="transmembrane region" description="Helical" evidence="5">
    <location>
        <begin position="61"/>
        <end position="83"/>
    </location>
</feature>
<sequence>MAPGSLREVLSQVPPFTLCYGACVILLGVSANTGLIANHIMAWRGMAYVLKLQLWRLISPFLFHGGITLPMLMSLVMNLRFVATLEGDYY</sequence>
<dbReference type="InterPro" id="IPR007599">
    <property type="entry name" value="DER1"/>
</dbReference>
<reference evidence="6 7" key="1">
    <citation type="journal article" date="2018" name="PLoS ONE">
        <title>The draft genome of Kipferlia bialata reveals reductive genome evolution in fornicate parasites.</title>
        <authorList>
            <person name="Tanifuji G."/>
            <person name="Takabayashi S."/>
            <person name="Kume K."/>
            <person name="Takagi M."/>
            <person name="Nakayama T."/>
            <person name="Kamikawa R."/>
            <person name="Inagaki Y."/>
            <person name="Hashimoto T."/>
        </authorList>
    </citation>
    <scope>NUCLEOTIDE SEQUENCE [LARGE SCALE GENOMIC DNA]</scope>
    <source>
        <strain evidence="6">NY0173</strain>
    </source>
</reference>
<protein>
    <recommendedName>
        <fullName evidence="8">Derlin</fullName>
    </recommendedName>
</protein>
<keyword evidence="2 5" id="KW-0812">Transmembrane</keyword>
<comment type="caution">
    <text evidence="6">The sequence shown here is derived from an EMBL/GenBank/DDBJ whole genome shotgun (WGS) entry which is preliminary data.</text>
</comment>
<gene>
    <name evidence="6" type="ORF">KIPB_013021</name>
</gene>
<dbReference type="InterPro" id="IPR035952">
    <property type="entry name" value="Rhomboid-like_sf"/>
</dbReference>
<evidence type="ECO:0000256" key="5">
    <source>
        <dbReference type="SAM" id="Phobius"/>
    </source>
</evidence>
<evidence type="ECO:0000256" key="3">
    <source>
        <dbReference type="ARBA" id="ARBA00022989"/>
    </source>
</evidence>
<dbReference type="Pfam" id="PF04511">
    <property type="entry name" value="DER1"/>
    <property type="match status" value="1"/>
</dbReference>
<comment type="subcellular location">
    <subcellularLocation>
        <location evidence="1">Membrane</location>
        <topology evidence="1">Multi-pass membrane protein</topology>
    </subcellularLocation>
</comment>
<keyword evidence="4 5" id="KW-0472">Membrane</keyword>
<evidence type="ECO:0000256" key="2">
    <source>
        <dbReference type="ARBA" id="ARBA00022692"/>
    </source>
</evidence>
<dbReference type="Proteomes" id="UP000265618">
    <property type="component" value="Unassembled WGS sequence"/>
</dbReference>
<keyword evidence="3 5" id="KW-1133">Transmembrane helix</keyword>
<feature type="transmembrane region" description="Helical" evidence="5">
    <location>
        <begin position="15"/>
        <end position="40"/>
    </location>
</feature>
<evidence type="ECO:0000256" key="4">
    <source>
        <dbReference type="ARBA" id="ARBA00023136"/>
    </source>
</evidence>
<organism evidence="6 7">
    <name type="scientific">Kipferlia bialata</name>
    <dbReference type="NCBI Taxonomy" id="797122"/>
    <lineage>
        <taxon>Eukaryota</taxon>
        <taxon>Metamonada</taxon>
        <taxon>Carpediemonas-like organisms</taxon>
        <taxon>Kipferlia</taxon>
    </lineage>
</organism>
<dbReference type="EMBL" id="BDIP01005997">
    <property type="protein sequence ID" value="GIQ90285.1"/>
    <property type="molecule type" value="Genomic_DNA"/>
</dbReference>
<evidence type="ECO:0008006" key="8">
    <source>
        <dbReference type="Google" id="ProtNLM"/>
    </source>
</evidence>
<keyword evidence="7" id="KW-1185">Reference proteome</keyword>